<feature type="domain" description="C2H2-type" evidence="7">
    <location>
        <begin position="494"/>
        <end position="521"/>
    </location>
</feature>
<feature type="region of interest" description="Disordered" evidence="6">
    <location>
        <begin position="177"/>
        <end position="197"/>
    </location>
</feature>
<dbReference type="PROSITE" id="PS00028">
    <property type="entry name" value="ZINC_FINGER_C2H2_1"/>
    <property type="match status" value="4"/>
</dbReference>
<evidence type="ECO:0000256" key="6">
    <source>
        <dbReference type="SAM" id="MobiDB-lite"/>
    </source>
</evidence>
<proteinExistence type="predicted"/>
<name>A0ABY7FSV1_MYAAR</name>
<keyword evidence="1" id="KW-0479">Metal-binding</keyword>
<dbReference type="EMBL" id="CP111025">
    <property type="protein sequence ID" value="WAR25293.1"/>
    <property type="molecule type" value="Genomic_DNA"/>
</dbReference>
<protein>
    <submittedName>
        <fullName evidence="8">ZN345-like protein</fullName>
    </submittedName>
</protein>
<keyword evidence="9" id="KW-1185">Reference proteome</keyword>
<keyword evidence="2" id="KW-0677">Repeat</keyword>
<sequence length="772" mass="86160">MGTNLNSDMEPFSQVVANVSTSVVDLIQGDKSSFFNTHLGSVGVFVYGDLDQSDVHISGSLEKVVKCAAIFKRTLLGAVSNDNECLFCNQPLVGPNDTVDRGIQTDNKSMNDKKNNRSQFHKQLMKRNENAMKAEFSVDVKFQKNTRSKYGRSIKVPLKYKENDSDIEDAIIKVEKSQDDSANADDENIDKGGALTSDNEITSQVNNFLNKNRSNKENETSTECPPSKGNIKSLKKYYEERMPFKFFCGQCSFKSKRQASFIKHMKFHDTHPDLKLFRCDVCDFSTVRQSVLCRHKLVHEDDLLRCDQCSYMTNSTVRLDDHVGKRHPSTSRENKGLLQPLRCNQCNYSTLSKTKLMMHMKGHTVVARVQGKGKMFQCDRCTFEASRRMNLLRHMETVHGGERPHLCDLCGKSFKRRDALKVHEQTHLDRSKRWLPHNCLKCRKAFRSPANLRQHMIVHSTHRAYQCHICGQLFKTTMVQKRHMQMVHTAQRNHVCATCRHGFSSKYALKRHLRTHAADGIEEGGVVGGLTAGDGGQSVMTDQQGVAQKNRVLIKEKTAIVDENTAAIQSIALRSDGLLDLTEPNHSAAVTPQTDTHIYVDVAVEESGGYVVQTPTPSPTPELPGPAPRSQQVLIQQSLLHGRLLATDTGLQGAPLVDTTAMKELYIETEVHDEQLKPVQHIDLINPGTSEIQIGQGEEQVAGQSLEEQVQQVFDLGVLSGQTVIQQGQIIGDGSVLELIAADGQTYHLKLDGLQGLENLLSLPANTSSQTE</sequence>
<evidence type="ECO:0000256" key="5">
    <source>
        <dbReference type="PROSITE-ProRule" id="PRU00042"/>
    </source>
</evidence>
<dbReference type="SMART" id="SM00355">
    <property type="entry name" value="ZnF_C2H2"/>
    <property type="match status" value="9"/>
</dbReference>
<accession>A0ABY7FSV1</accession>
<evidence type="ECO:0000313" key="9">
    <source>
        <dbReference type="Proteomes" id="UP001164746"/>
    </source>
</evidence>
<dbReference type="Proteomes" id="UP001164746">
    <property type="component" value="Chromosome 14"/>
</dbReference>
<gene>
    <name evidence="8" type="ORF">MAR_010997</name>
</gene>
<keyword evidence="4" id="KW-0862">Zinc</keyword>
<dbReference type="SUPFAM" id="SSF57667">
    <property type="entry name" value="beta-beta-alpha zinc fingers"/>
    <property type="match status" value="4"/>
</dbReference>
<dbReference type="PANTHER" id="PTHR24409">
    <property type="entry name" value="ZINC FINGER PROTEIN 142"/>
    <property type="match status" value="1"/>
</dbReference>
<evidence type="ECO:0000256" key="4">
    <source>
        <dbReference type="ARBA" id="ARBA00022833"/>
    </source>
</evidence>
<dbReference type="Gene3D" id="3.30.160.60">
    <property type="entry name" value="Classic Zinc Finger"/>
    <property type="match status" value="5"/>
</dbReference>
<dbReference type="Pfam" id="PF00096">
    <property type="entry name" value="zf-C2H2"/>
    <property type="match status" value="3"/>
</dbReference>
<evidence type="ECO:0000259" key="7">
    <source>
        <dbReference type="PROSITE" id="PS50157"/>
    </source>
</evidence>
<evidence type="ECO:0000313" key="8">
    <source>
        <dbReference type="EMBL" id="WAR25293.1"/>
    </source>
</evidence>
<keyword evidence="3 5" id="KW-0863">Zinc-finger</keyword>
<evidence type="ECO:0000256" key="2">
    <source>
        <dbReference type="ARBA" id="ARBA00022737"/>
    </source>
</evidence>
<feature type="domain" description="C2H2-type" evidence="7">
    <location>
        <begin position="376"/>
        <end position="404"/>
    </location>
</feature>
<dbReference type="InterPro" id="IPR036236">
    <property type="entry name" value="Znf_C2H2_sf"/>
</dbReference>
<feature type="domain" description="C2H2-type" evidence="7">
    <location>
        <begin position="405"/>
        <end position="432"/>
    </location>
</feature>
<dbReference type="InterPro" id="IPR013087">
    <property type="entry name" value="Znf_C2H2_type"/>
</dbReference>
<reference evidence="8" key="1">
    <citation type="submission" date="2022-11" db="EMBL/GenBank/DDBJ databases">
        <title>Centuries of genome instability and evolution in soft-shell clam transmissible cancer (bioRxiv).</title>
        <authorList>
            <person name="Hart S.F.M."/>
            <person name="Yonemitsu M.A."/>
            <person name="Giersch R.M."/>
            <person name="Beal B.F."/>
            <person name="Arriagada G."/>
            <person name="Davis B.W."/>
            <person name="Ostrander E.A."/>
            <person name="Goff S.P."/>
            <person name="Metzger M.J."/>
        </authorList>
    </citation>
    <scope>NUCLEOTIDE SEQUENCE</scope>
    <source>
        <strain evidence="8">MELC-2E11</strain>
        <tissue evidence="8">Siphon/mantle</tissue>
    </source>
</reference>
<dbReference type="PANTHER" id="PTHR24409:SF295">
    <property type="entry name" value="AZ2-RELATED"/>
    <property type="match status" value="1"/>
</dbReference>
<evidence type="ECO:0000256" key="3">
    <source>
        <dbReference type="ARBA" id="ARBA00022771"/>
    </source>
</evidence>
<evidence type="ECO:0000256" key="1">
    <source>
        <dbReference type="ARBA" id="ARBA00022723"/>
    </source>
</evidence>
<feature type="domain" description="C2H2-type" evidence="7">
    <location>
        <begin position="437"/>
        <end position="464"/>
    </location>
</feature>
<feature type="domain" description="C2H2-type" evidence="7">
    <location>
        <begin position="465"/>
        <end position="493"/>
    </location>
</feature>
<dbReference type="PROSITE" id="PS50157">
    <property type="entry name" value="ZINC_FINGER_C2H2_2"/>
    <property type="match status" value="6"/>
</dbReference>
<organism evidence="8 9">
    <name type="scientific">Mya arenaria</name>
    <name type="common">Soft-shell clam</name>
    <dbReference type="NCBI Taxonomy" id="6604"/>
    <lineage>
        <taxon>Eukaryota</taxon>
        <taxon>Metazoa</taxon>
        <taxon>Spiralia</taxon>
        <taxon>Lophotrochozoa</taxon>
        <taxon>Mollusca</taxon>
        <taxon>Bivalvia</taxon>
        <taxon>Autobranchia</taxon>
        <taxon>Heteroconchia</taxon>
        <taxon>Euheterodonta</taxon>
        <taxon>Imparidentia</taxon>
        <taxon>Neoheterodontei</taxon>
        <taxon>Myida</taxon>
        <taxon>Myoidea</taxon>
        <taxon>Myidae</taxon>
        <taxon>Mya</taxon>
    </lineage>
</organism>
<feature type="domain" description="C2H2-type" evidence="7">
    <location>
        <begin position="341"/>
        <end position="364"/>
    </location>
</feature>